<keyword evidence="2" id="KW-0813">Transport</keyword>
<dbReference type="AlphaFoldDB" id="A0A6J6C461"/>
<feature type="transmembrane region" description="Helical" evidence="8">
    <location>
        <begin position="308"/>
        <end position="339"/>
    </location>
</feature>
<dbReference type="GO" id="GO:0008324">
    <property type="term" value="F:monoatomic cation transmembrane transporter activity"/>
    <property type="evidence" value="ECO:0007669"/>
    <property type="project" value="InterPro"/>
</dbReference>
<evidence type="ECO:0000313" key="9">
    <source>
        <dbReference type="EMBL" id="CAB4545855.1"/>
    </source>
</evidence>
<evidence type="ECO:0000256" key="4">
    <source>
        <dbReference type="ARBA" id="ARBA00022692"/>
    </source>
</evidence>
<feature type="transmembrane region" description="Helical" evidence="8">
    <location>
        <begin position="239"/>
        <end position="258"/>
    </location>
</feature>
<organism evidence="9">
    <name type="scientific">freshwater metagenome</name>
    <dbReference type="NCBI Taxonomy" id="449393"/>
    <lineage>
        <taxon>unclassified sequences</taxon>
        <taxon>metagenomes</taxon>
        <taxon>ecological metagenomes</taxon>
    </lineage>
</organism>
<name>A0A6J6C461_9ZZZZ</name>
<evidence type="ECO:0000256" key="2">
    <source>
        <dbReference type="ARBA" id="ARBA00022448"/>
    </source>
</evidence>
<feature type="transmembrane region" description="Helical" evidence="8">
    <location>
        <begin position="127"/>
        <end position="147"/>
    </location>
</feature>
<feature type="transmembrane region" description="Helical" evidence="8">
    <location>
        <begin position="45"/>
        <end position="64"/>
    </location>
</feature>
<feature type="transmembrane region" description="Helical" evidence="8">
    <location>
        <begin position="360"/>
        <end position="380"/>
    </location>
</feature>
<evidence type="ECO:0000256" key="7">
    <source>
        <dbReference type="ARBA" id="ARBA00023136"/>
    </source>
</evidence>
<dbReference type="PANTHER" id="PTHR32024">
    <property type="entry name" value="TRK SYSTEM POTASSIUM UPTAKE PROTEIN TRKG-RELATED"/>
    <property type="match status" value="1"/>
</dbReference>
<evidence type="ECO:0000256" key="1">
    <source>
        <dbReference type="ARBA" id="ARBA00004651"/>
    </source>
</evidence>
<evidence type="ECO:0000256" key="5">
    <source>
        <dbReference type="ARBA" id="ARBA00022989"/>
    </source>
</evidence>
<proteinExistence type="predicted"/>
<dbReference type="InterPro" id="IPR003445">
    <property type="entry name" value="Cat_transpt"/>
</dbReference>
<evidence type="ECO:0000256" key="8">
    <source>
        <dbReference type="SAM" id="Phobius"/>
    </source>
</evidence>
<evidence type="ECO:0000256" key="6">
    <source>
        <dbReference type="ARBA" id="ARBA00023065"/>
    </source>
</evidence>
<dbReference type="EMBL" id="CAEZST010000008">
    <property type="protein sequence ID" value="CAB4545855.1"/>
    <property type="molecule type" value="Genomic_DNA"/>
</dbReference>
<dbReference type="Pfam" id="PF02386">
    <property type="entry name" value="TrkH"/>
    <property type="match status" value="1"/>
</dbReference>
<sequence length="455" mass="49003">MTQDSRKRTLHPAQIVVIAFGLAVLLGTLLLLLPMSTASGQSTDLVTALFTAVSAVCLTGLTVVETGTYWSGFGHFVILLLIQVGGLGIVAFATLVGLLIAGRISLRDRLNTITEAKIIGIDSMPSLLRTIMLVYFGFEAALAIYLGTRLHLTYNFSIPEAIWNGLFHAVSAFNNAGFSLFVGSMTMFASDMFIIAPVMIAVIVGGLGFPVLIEIHERLWKLSPQLNGKPRRFSLHTRLTLGTSGILFLLGSLFIFALEADNPKTLGNMNLFEQILNAMFMSTMTRSGGLNSVDTSQLDHATWLGMDLLMFIGGGSASTAGGIKVTTVAILIFIIYTEVRGETAVNVGNRRLPRSIQRQALTLVALYATVIIVSTLFLTATTKFSLDSLLFEVISASATVGLSTGITAELPDFAKVWLSVLMFIGRLGPVVVASALALRISKRHYELPKERPLIG</sequence>
<keyword evidence="7 8" id="KW-0472">Membrane</keyword>
<dbReference type="GO" id="GO:0005886">
    <property type="term" value="C:plasma membrane"/>
    <property type="evidence" value="ECO:0007669"/>
    <property type="project" value="UniProtKB-SubCell"/>
</dbReference>
<keyword evidence="6" id="KW-0406">Ion transport</keyword>
<reference evidence="9" key="1">
    <citation type="submission" date="2020-05" db="EMBL/GenBank/DDBJ databases">
        <authorList>
            <person name="Chiriac C."/>
            <person name="Salcher M."/>
            <person name="Ghai R."/>
            <person name="Kavagutti S V."/>
        </authorList>
    </citation>
    <scope>NUCLEOTIDE SEQUENCE</scope>
</reference>
<feature type="transmembrane region" description="Helical" evidence="8">
    <location>
        <begin position="192"/>
        <end position="213"/>
    </location>
</feature>
<evidence type="ECO:0000256" key="3">
    <source>
        <dbReference type="ARBA" id="ARBA00022475"/>
    </source>
</evidence>
<gene>
    <name evidence="9" type="ORF">UFOPK1503_00629</name>
</gene>
<accession>A0A6J6C461</accession>
<comment type="subcellular location">
    <subcellularLocation>
        <location evidence="1">Cell membrane</location>
        <topology evidence="1">Multi-pass membrane protein</topology>
    </subcellularLocation>
</comment>
<protein>
    <submittedName>
        <fullName evidence="9">Unannotated protein</fullName>
    </submittedName>
</protein>
<dbReference type="GO" id="GO:0030001">
    <property type="term" value="P:metal ion transport"/>
    <property type="evidence" value="ECO:0007669"/>
    <property type="project" value="UniProtKB-ARBA"/>
</dbReference>
<feature type="transmembrane region" description="Helical" evidence="8">
    <location>
        <begin position="416"/>
        <end position="438"/>
    </location>
</feature>
<dbReference type="PANTHER" id="PTHR32024:SF1">
    <property type="entry name" value="KTR SYSTEM POTASSIUM UPTAKE PROTEIN B"/>
    <property type="match status" value="1"/>
</dbReference>
<feature type="transmembrane region" description="Helical" evidence="8">
    <location>
        <begin position="76"/>
        <end position="106"/>
    </location>
</feature>
<keyword evidence="5 8" id="KW-1133">Transmembrane helix</keyword>
<keyword evidence="4 8" id="KW-0812">Transmembrane</keyword>
<keyword evidence="3" id="KW-1003">Cell membrane</keyword>
<feature type="transmembrane region" description="Helical" evidence="8">
    <location>
        <begin position="12"/>
        <end position="33"/>
    </location>
</feature>